<accession>A0ABQ7MGN7</accession>
<comment type="caution">
    <text evidence="1">The sequence shown here is derived from an EMBL/GenBank/DDBJ whole genome shotgun (WGS) entry which is preliminary data.</text>
</comment>
<name>A0ABQ7MGN7_BRACM</name>
<evidence type="ECO:0000313" key="2">
    <source>
        <dbReference type="Proteomes" id="UP000823674"/>
    </source>
</evidence>
<dbReference type="EMBL" id="JADBGQ010000005">
    <property type="protein sequence ID" value="KAG5397912.1"/>
    <property type="molecule type" value="Genomic_DNA"/>
</dbReference>
<keyword evidence="2" id="KW-1185">Reference proteome</keyword>
<dbReference type="Proteomes" id="UP000823674">
    <property type="component" value="Chromosome A05"/>
</dbReference>
<protein>
    <submittedName>
        <fullName evidence="1">Uncharacterized protein</fullName>
    </submittedName>
</protein>
<sequence>MAISLLDGGSPHRNGISLGGACRPMKTAFFCRFLSSTKENSEIPSWWLFSEEAKRWKEFTGVELLSMTGHESGAVSCLVVVTRVEAFVVVMLFSSGHESGSWSRE</sequence>
<organism evidence="1 2">
    <name type="scientific">Brassica rapa subsp. trilocularis</name>
    <dbReference type="NCBI Taxonomy" id="1813537"/>
    <lineage>
        <taxon>Eukaryota</taxon>
        <taxon>Viridiplantae</taxon>
        <taxon>Streptophyta</taxon>
        <taxon>Embryophyta</taxon>
        <taxon>Tracheophyta</taxon>
        <taxon>Spermatophyta</taxon>
        <taxon>Magnoliopsida</taxon>
        <taxon>eudicotyledons</taxon>
        <taxon>Gunneridae</taxon>
        <taxon>Pentapetalae</taxon>
        <taxon>rosids</taxon>
        <taxon>malvids</taxon>
        <taxon>Brassicales</taxon>
        <taxon>Brassicaceae</taxon>
        <taxon>Brassiceae</taxon>
        <taxon>Brassica</taxon>
    </lineage>
</organism>
<evidence type="ECO:0000313" key="1">
    <source>
        <dbReference type="EMBL" id="KAG5397912.1"/>
    </source>
</evidence>
<proteinExistence type="predicted"/>
<reference evidence="1 2" key="1">
    <citation type="submission" date="2021-03" db="EMBL/GenBank/DDBJ databases">
        <authorList>
            <person name="King G.J."/>
            <person name="Bancroft I."/>
            <person name="Baten A."/>
            <person name="Bloomfield J."/>
            <person name="Borpatragohain P."/>
            <person name="He Z."/>
            <person name="Irish N."/>
            <person name="Irwin J."/>
            <person name="Liu K."/>
            <person name="Mauleon R.P."/>
            <person name="Moore J."/>
            <person name="Morris R."/>
            <person name="Ostergaard L."/>
            <person name="Wang B."/>
            <person name="Wells R."/>
        </authorList>
    </citation>
    <scope>NUCLEOTIDE SEQUENCE [LARGE SCALE GENOMIC DNA]</scope>
    <source>
        <strain evidence="1">R-o-18</strain>
        <tissue evidence="1">Leaf</tissue>
    </source>
</reference>
<gene>
    <name evidence="1" type="primary">A05g507050.1_BraROA</name>
    <name evidence="1" type="ORF">IGI04_019726</name>
</gene>